<evidence type="ECO:0000313" key="1">
    <source>
        <dbReference type="EMBL" id="EDX75340.1"/>
    </source>
</evidence>
<reference evidence="1 2" key="1">
    <citation type="submission" date="2008-07" db="EMBL/GenBank/DDBJ databases">
        <authorList>
            <person name="Tandeau de Marsac N."/>
            <person name="Ferriera S."/>
            <person name="Johnson J."/>
            <person name="Kravitz S."/>
            <person name="Beeson K."/>
            <person name="Sutton G."/>
            <person name="Rogers Y.-H."/>
            <person name="Friedman R."/>
            <person name="Frazier M."/>
            <person name="Venter J.C."/>
        </authorList>
    </citation>
    <scope>NUCLEOTIDE SEQUENCE [LARGE SCALE GENOMIC DNA]</scope>
    <source>
        <strain evidence="1 2">PCC 7420</strain>
    </source>
</reference>
<dbReference type="Proteomes" id="UP000003835">
    <property type="component" value="Unassembled WGS sequence"/>
</dbReference>
<gene>
    <name evidence="1" type="ORF">MC7420_1258</name>
</gene>
<sequence>MKRSISQKATINVCSTIHCPFFESQCSVSESCPKYYESYHCHLASVFAFHSDGHWLFTANQHELRHIQQVNDSWITHHHSILGLPEDRQDSTPTQTHLPSLQCDYPHIENDAFQNSPEMTQNVSPISISLLDSIEFEEY</sequence>
<keyword evidence="2" id="KW-1185">Reference proteome</keyword>
<dbReference type="OrthoDB" id="516879at2"/>
<evidence type="ECO:0000313" key="2">
    <source>
        <dbReference type="Proteomes" id="UP000003835"/>
    </source>
</evidence>
<dbReference type="RefSeq" id="WP_006101051.1">
    <property type="nucleotide sequence ID" value="NZ_DS989849.1"/>
</dbReference>
<proteinExistence type="predicted"/>
<protein>
    <submittedName>
        <fullName evidence="1">Uncharacterized protein</fullName>
    </submittedName>
</protein>
<dbReference type="HOGENOM" id="CLU_1841694_0_0_3"/>
<name>B4VRD0_9CYAN</name>
<dbReference type="eggNOG" id="ENOG5034BYJ">
    <property type="taxonomic scope" value="Bacteria"/>
</dbReference>
<accession>B4VRD0</accession>
<dbReference type="AlphaFoldDB" id="B4VRD0"/>
<dbReference type="EMBL" id="DS989849">
    <property type="protein sequence ID" value="EDX75340.1"/>
    <property type="molecule type" value="Genomic_DNA"/>
</dbReference>
<organism evidence="1 2">
    <name type="scientific">Coleofasciculus chthonoplastes PCC 7420</name>
    <dbReference type="NCBI Taxonomy" id="118168"/>
    <lineage>
        <taxon>Bacteria</taxon>
        <taxon>Bacillati</taxon>
        <taxon>Cyanobacteriota</taxon>
        <taxon>Cyanophyceae</taxon>
        <taxon>Coleofasciculales</taxon>
        <taxon>Coleofasciculaceae</taxon>
        <taxon>Coleofasciculus</taxon>
    </lineage>
</organism>